<feature type="compositionally biased region" description="Gly residues" evidence="1">
    <location>
        <begin position="13"/>
        <end position="29"/>
    </location>
</feature>
<name>F8QIX7_SERL3</name>
<dbReference type="EMBL" id="GL945537">
    <property type="protein sequence ID" value="EGN91747.1"/>
    <property type="molecule type" value="Genomic_DNA"/>
</dbReference>
<organism evidence="3">
    <name type="scientific">Serpula lacrymans var. lacrymans (strain S7.3)</name>
    <name type="common">Dry rot fungus</name>
    <dbReference type="NCBI Taxonomy" id="936435"/>
    <lineage>
        <taxon>Eukaryota</taxon>
        <taxon>Fungi</taxon>
        <taxon>Dikarya</taxon>
        <taxon>Basidiomycota</taxon>
        <taxon>Agaricomycotina</taxon>
        <taxon>Agaricomycetes</taxon>
        <taxon>Agaricomycetidae</taxon>
        <taxon>Boletales</taxon>
        <taxon>Coniophorineae</taxon>
        <taxon>Serpulaceae</taxon>
        <taxon>Serpula</taxon>
    </lineage>
</organism>
<protein>
    <submittedName>
        <fullName evidence="2">Uncharacterized protein</fullName>
    </submittedName>
</protein>
<reference evidence="3" key="1">
    <citation type="journal article" date="2011" name="Science">
        <title>The plant cell wall-decomposing machinery underlies the functional diversity of forest fungi.</title>
        <authorList>
            <person name="Eastwood D.C."/>
            <person name="Floudas D."/>
            <person name="Binder M."/>
            <person name="Majcherczyk A."/>
            <person name="Schneider P."/>
            <person name="Aerts A."/>
            <person name="Asiegbu F.O."/>
            <person name="Baker S.E."/>
            <person name="Barry K."/>
            <person name="Bendiksby M."/>
            <person name="Blumentritt M."/>
            <person name="Coutinho P.M."/>
            <person name="Cullen D."/>
            <person name="de Vries R.P."/>
            <person name="Gathman A."/>
            <person name="Goodell B."/>
            <person name="Henrissat B."/>
            <person name="Ihrmark K."/>
            <person name="Kauserud H."/>
            <person name="Kohler A."/>
            <person name="LaButti K."/>
            <person name="Lapidus A."/>
            <person name="Lavin J.L."/>
            <person name="Lee Y.-H."/>
            <person name="Lindquist E."/>
            <person name="Lilly W."/>
            <person name="Lucas S."/>
            <person name="Morin E."/>
            <person name="Murat C."/>
            <person name="Oguiza J.A."/>
            <person name="Park J."/>
            <person name="Pisabarro A.G."/>
            <person name="Riley R."/>
            <person name="Rosling A."/>
            <person name="Salamov A."/>
            <person name="Schmidt O."/>
            <person name="Schmutz J."/>
            <person name="Skrede I."/>
            <person name="Stenlid J."/>
            <person name="Wiebenga A."/>
            <person name="Xie X."/>
            <person name="Kuees U."/>
            <person name="Hibbett D.S."/>
            <person name="Hoffmeister D."/>
            <person name="Hoegberg N."/>
            <person name="Martin F."/>
            <person name="Grigoriev I.V."/>
            <person name="Watkinson S.C."/>
        </authorList>
    </citation>
    <scope>NUCLEOTIDE SEQUENCE [LARGE SCALE GENOMIC DNA]</scope>
    <source>
        <strain evidence="3">strain S7.3</strain>
    </source>
</reference>
<dbReference type="AlphaFoldDB" id="F8QIX7"/>
<feature type="region of interest" description="Disordered" evidence="1">
    <location>
        <begin position="1"/>
        <end position="68"/>
    </location>
</feature>
<keyword evidence="3" id="KW-1185">Reference proteome</keyword>
<evidence type="ECO:0000313" key="3">
    <source>
        <dbReference type="Proteomes" id="UP000008063"/>
    </source>
</evidence>
<dbReference type="Proteomes" id="UP000008063">
    <property type="component" value="Unassembled WGS sequence"/>
</dbReference>
<feature type="compositionally biased region" description="Gly residues" evidence="1">
    <location>
        <begin position="44"/>
        <end position="59"/>
    </location>
</feature>
<evidence type="ECO:0000256" key="1">
    <source>
        <dbReference type="SAM" id="MobiDB-lite"/>
    </source>
</evidence>
<dbReference type="InParanoid" id="F8QIX7"/>
<dbReference type="HOGENOM" id="CLU_2801130_0_0_1"/>
<sequence>MDVEREDSSMVLVGGGGGPGNVGGVGNGGKKLSRARSDSAPMGWGDGSGGMGGGVGGGLSANWMSGRP</sequence>
<gene>
    <name evidence="2" type="ORF">SERLA73DRAFT_148234</name>
</gene>
<feature type="non-terminal residue" evidence="2">
    <location>
        <position position="68"/>
    </location>
</feature>
<proteinExistence type="predicted"/>
<evidence type="ECO:0000313" key="2">
    <source>
        <dbReference type="EMBL" id="EGN91747.1"/>
    </source>
</evidence>
<accession>F8QIX7</accession>